<evidence type="ECO:0000256" key="7">
    <source>
        <dbReference type="ARBA" id="ARBA00022777"/>
    </source>
</evidence>
<dbReference type="PANTHER" id="PTHR21599">
    <property type="entry name" value="GLYCERATE KINASE"/>
    <property type="match status" value="1"/>
</dbReference>
<evidence type="ECO:0000313" key="14">
    <source>
        <dbReference type="Proteomes" id="UP000260943"/>
    </source>
</evidence>
<dbReference type="CDD" id="cd01285">
    <property type="entry name" value="nucleoside_deaminase"/>
    <property type="match status" value="1"/>
</dbReference>
<dbReference type="Pfam" id="PF14437">
    <property type="entry name" value="MafB19-deam"/>
    <property type="match status" value="1"/>
</dbReference>
<evidence type="ECO:0000259" key="12">
    <source>
        <dbReference type="PROSITE" id="PS51747"/>
    </source>
</evidence>
<accession>A0A3E4QSP9</accession>
<dbReference type="FunFam" id="3.40.140.10:FF:000005">
    <property type="entry name" value="tRNA-specific adenosine deaminase"/>
    <property type="match status" value="1"/>
</dbReference>
<comment type="subunit">
    <text evidence="3 11">Homodimer.</text>
</comment>
<dbReference type="PROSITE" id="PS51747">
    <property type="entry name" value="CYT_DCMP_DEAMINASES_2"/>
    <property type="match status" value="1"/>
</dbReference>
<dbReference type="Gene3D" id="3.40.140.10">
    <property type="entry name" value="Cytidine Deaminase, domain 2"/>
    <property type="match status" value="1"/>
</dbReference>
<dbReference type="InterPro" id="IPR018197">
    <property type="entry name" value="Glycerate_kinase_RE-like"/>
</dbReference>
<dbReference type="NCBIfam" id="TIGR00045">
    <property type="entry name" value="glycerate kinase"/>
    <property type="match status" value="1"/>
</dbReference>
<dbReference type="InterPro" id="IPR018193">
    <property type="entry name" value="Glyc_kinase_flavodox-like_fold"/>
</dbReference>
<evidence type="ECO:0000256" key="8">
    <source>
        <dbReference type="ARBA" id="ARBA00022801"/>
    </source>
</evidence>
<dbReference type="InterPro" id="IPR036129">
    <property type="entry name" value="Glycerate_kinase_sf"/>
</dbReference>
<evidence type="ECO:0000256" key="10">
    <source>
        <dbReference type="ARBA" id="ARBA00048045"/>
    </source>
</evidence>
<feature type="binding site" evidence="11">
    <location>
        <position position="97"/>
    </location>
    <ligand>
        <name>Zn(2+)</name>
        <dbReference type="ChEBI" id="CHEBI:29105"/>
        <note>catalytic</note>
    </ligand>
</feature>
<protein>
    <recommendedName>
        <fullName evidence="11">tRNA-specific adenosine deaminase</fullName>
        <ecNumber evidence="11">3.5.4.33</ecNumber>
    </recommendedName>
</protein>
<feature type="active site" description="Proton donor" evidence="11">
    <location>
        <position position="69"/>
    </location>
</feature>
<sequence length="599" mass="62921">MLQQDTRGVAAGGQRDADERFMQEALEQARAAARAGEVPIGAVVVYNGEVIARAHNLRECNEDPSAHAEFSAMVEASRVLGRWRLAGCTVYVTLEPCLMCAGLMVNARIDRCVYGAADPKGGALGSLYNLNSDQRLNHAFSVTKGVLENECAAQLSRFFSQVRAQRAQGERDFVVPDDYPRRQQGASMAAADPGVLEPAIVVASDSFKGSATSEEAERWIATGVRRVFPNANITCIPLGDGGEGTVDAACAALDGTYRVVQVADPMGNPVKARYLMTAAGQAVLEMSSAAGIEFSDCTHDAALRASTYGVGQLVMDAIGAGANAIYLGLGGSATTDGGQGFLRALGARVLDKEGRDVPWGLAGLERAAALDLEPALRALAGVELVALTDVSNPLVGRRGTVRVFGEQKGLADLPTPRGADPTTYASYDRWMIAFARLLDGARERHAHLLSEPSSKAKRFGSVAGVPGAGAAGGMGAAVLACGGSLTSGVEAMLDLLDFDNLIRDADLIITGEGAVDGQTAEGKAPVGVARRAKRQHKPVALIAASRAYELDPVYKRGVDVVVTALRRPMPLDRAMQPRETRHNLVCAGETAARALLLGR</sequence>
<dbReference type="Gene3D" id="3.90.1510.10">
    <property type="entry name" value="Glycerate kinase, domain 2"/>
    <property type="match status" value="1"/>
</dbReference>
<comment type="similarity">
    <text evidence="1">Belongs to the glycerate kinase type-1 family.</text>
</comment>
<dbReference type="GO" id="GO:0031388">
    <property type="term" value="P:organic acid phosphorylation"/>
    <property type="evidence" value="ECO:0007669"/>
    <property type="project" value="InterPro"/>
</dbReference>
<name>A0A3E4QSP9_9ACTN</name>
<dbReference type="InterPro" id="IPR028883">
    <property type="entry name" value="tRNA_aden_deaminase"/>
</dbReference>
<comment type="catalytic activity">
    <reaction evidence="10 11">
        <text>adenosine(34) in tRNA + H2O + H(+) = inosine(34) in tRNA + NH4(+)</text>
        <dbReference type="Rhea" id="RHEA:43168"/>
        <dbReference type="Rhea" id="RHEA-COMP:10373"/>
        <dbReference type="Rhea" id="RHEA-COMP:10374"/>
        <dbReference type="ChEBI" id="CHEBI:15377"/>
        <dbReference type="ChEBI" id="CHEBI:15378"/>
        <dbReference type="ChEBI" id="CHEBI:28938"/>
        <dbReference type="ChEBI" id="CHEBI:74411"/>
        <dbReference type="ChEBI" id="CHEBI:82852"/>
        <dbReference type="EC" id="3.5.4.33"/>
    </reaction>
</comment>
<dbReference type="PROSITE" id="PS00903">
    <property type="entry name" value="CYT_DCMP_DEAMINASES_1"/>
    <property type="match status" value="1"/>
</dbReference>
<feature type="domain" description="CMP/dCMP-type deaminase" evidence="12">
    <location>
        <begin position="16"/>
        <end position="143"/>
    </location>
</feature>
<keyword evidence="6 11" id="KW-0479">Metal-binding</keyword>
<dbReference type="RefSeq" id="WP_117679737.1">
    <property type="nucleotide sequence ID" value="NZ_CALJOO010000113.1"/>
</dbReference>
<comment type="function">
    <text evidence="11">Catalyzes the deamination of adenosine to inosine at the wobble position 34 of tRNA(Arg2).</text>
</comment>
<dbReference type="InterPro" id="IPR002125">
    <property type="entry name" value="CMP_dCMP_dom"/>
</dbReference>
<evidence type="ECO:0000256" key="1">
    <source>
        <dbReference type="ARBA" id="ARBA00006284"/>
    </source>
</evidence>
<dbReference type="SUPFAM" id="SSF110738">
    <property type="entry name" value="Glycerate kinase I"/>
    <property type="match status" value="1"/>
</dbReference>
<reference evidence="13 14" key="1">
    <citation type="submission" date="2018-08" db="EMBL/GenBank/DDBJ databases">
        <title>A genome reference for cultivated species of the human gut microbiota.</title>
        <authorList>
            <person name="Zou Y."/>
            <person name="Xue W."/>
            <person name="Luo G."/>
        </authorList>
    </citation>
    <scope>NUCLEOTIDE SEQUENCE [LARGE SCALE GENOMIC DNA]</scope>
    <source>
        <strain evidence="13 14">TF08-14</strain>
    </source>
</reference>
<dbReference type="GO" id="GO:0052717">
    <property type="term" value="F:tRNA-specific adenosine-34 deaminase activity"/>
    <property type="evidence" value="ECO:0007669"/>
    <property type="project" value="UniProtKB-UniRule"/>
</dbReference>
<dbReference type="Proteomes" id="UP000260943">
    <property type="component" value="Unassembled WGS sequence"/>
</dbReference>
<comment type="similarity">
    <text evidence="2">Belongs to the cytidine and deoxycytidylate deaminase family. ADAT2 subfamily.</text>
</comment>
<evidence type="ECO:0000256" key="6">
    <source>
        <dbReference type="ARBA" id="ARBA00022723"/>
    </source>
</evidence>
<keyword evidence="4 13" id="KW-0808">Transferase</keyword>
<dbReference type="SUPFAM" id="SSF53927">
    <property type="entry name" value="Cytidine deaminase-like"/>
    <property type="match status" value="1"/>
</dbReference>
<feature type="binding site" evidence="11">
    <location>
        <position position="67"/>
    </location>
    <ligand>
        <name>Zn(2+)</name>
        <dbReference type="ChEBI" id="CHEBI:29105"/>
        <note>catalytic</note>
    </ligand>
</feature>
<feature type="binding site" evidence="11">
    <location>
        <position position="100"/>
    </location>
    <ligand>
        <name>Zn(2+)</name>
        <dbReference type="ChEBI" id="CHEBI:29105"/>
        <note>catalytic</note>
    </ligand>
</feature>
<evidence type="ECO:0000313" key="13">
    <source>
        <dbReference type="EMBL" id="RGL09903.1"/>
    </source>
</evidence>
<dbReference type="HAMAP" id="MF_00972">
    <property type="entry name" value="tRNA_aden_deaminase"/>
    <property type="match status" value="1"/>
</dbReference>
<evidence type="ECO:0000256" key="2">
    <source>
        <dbReference type="ARBA" id="ARBA00010669"/>
    </source>
</evidence>
<dbReference type="EMBL" id="QSRJ01000007">
    <property type="protein sequence ID" value="RGL09903.1"/>
    <property type="molecule type" value="Genomic_DNA"/>
</dbReference>
<dbReference type="InterPro" id="IPR016192">
    <property type="entry name" value="APOBEC/CMP_deaminase_Zn-bd"/>
</dbReference>
<evidence type="ECO:0000256" key="3">
    <source>
        <dbReference type="ARBA" id="ARBA00011738"/>
    </source>
</evidence>
<dbReference type="Gene3D" id="3.40.50.10350">
    <property type="entry name" value="Glycerate kinase, domain 1"/>
    <property type="match status" value="1"/>
</dbReference>
<dbReference type="PANTHER" id="PTHR21599:SF0">
    <property type="entry name" value="GLYCERATE KINASE"/>
    <property type="match status" value="1"/>
</dbReference>
<evidence type="ECO:0000256" key="11">
    <source>
        <dbReference type="HAMAP-Rule" id="MF_00972"/>
    </source>
</evidence>
<comment type="cofactor">
    <cofactor evidence="11">
        <name>Zn(2+)</name>
        <dbReference type="ChEBI" id="CHEBI:29105"/>
    </cofactor>
    <text evidence="11">Binds 1 zinc ion per subunit.</text>
</comment>
<keyword evidence="9 11" id="KW-0862">Zinc</keyword>
<dbReference type="GO" id="GO:0002100">
    <property type="term" value="P:tRNA wobble adenosine to inosine editing"/>
    <property type="evidence" value="ECO:0007669"/>
    <property type="project" value="UniProtKB-UniRule"/>
</dbReference>
<dbReference type="GO" id="GO:0008887">
    <property type="term" value="F:glycerate kinase activity"/>
    <property type="evidence" value="ECO:0007669"/>
    <property type="project" value="InterPro"/>
</dbReference>
<gene>
    <name evidence="11" type="primary">tadA</name>
    <name evidence="13" type="ORF">DXC81_06735</name>
</gene>
<keyword evidence="5 11" id="KW-0819">tRNA processing</keyword>
<dbReference type="Pfam" id="PF02595">
    <property type="entry name" value="Gly_kinase"/>
    <property type="match status" value="1"/>
</dbReference>
<comment type="caution">
    <text evidence="13">The sequence shown here is derived from an EMBL/GenBank/DDBJ whole genome shotgun (WGS) entry which is preliminary data.</text>
</comment>
<keyword evidence="8 11" id="KW-0378">Hydrolase</keyword>
<dbReference type="InterPro" id="IPR004381">
    <property type="entry name" value="Glycerate_kinase"/>
</dbReference>
<keyword evidence="7 13" id="KW-0418">Kinase</keyword>
<dbReference type="EC" id="3.5.4.33" evidence="11"/>
<evidence type="ECO:0000256" key="4">
    <source>
        <dbReference type="ARBA" id="ARBA00022679"/>
    </source>
</evidence>
<dbReference type="AlphaFoldDB" id="A0A3E4QSP9"/>
<evidence type="ECO:0000256" key="9">
    <source>
        <dbReference type="ARBA" id="ARBA00022833"/>
    </source>
</evidence>
<organism evidence="13 14">
    <name type="scientific">Collinsella tanakaei</name>
    <dbReference type="NCBI Taxonomy" id="626935"/>
    <lineage>
        <taxon>Bacteria</taxon>
        <taxon>Bacillati</taxon>
        <taxon>Actinomycetota</taxon>
        <taxon>Coriobacteriia</taxon>
        <taxon>Coriobacteriales</taxon>
        <taxon>Coriobacteriaceae</taxon>
        <taxon>Collinsella</taxon>
    </lineage>
</organism>
<dbReference type="GO" id="GO:0008270">
    <property type="term" value="F:zinc ion binding"/>
    <property type="evidence" value="ECO:0007669"/>
    <property type="project" value="UniProtKB-UniRule"/>
</dbReference>
<dbReference type="InterPro" id="IPR016193">
    <property type="entry name" value="Cytidine_deaminase-like"/>
</dbReference>
<evidence type="ECO:0000256" key="5">
    <source>
        <dbReference type="ARBA" id="ARBA00022694"/>
    </source>
</evidence>
<proteinExistence type="inferred from homology"/>
<dbReference type="NCBIfam" id="NF008113">
    <property type="entry name" value="PRK10860.1"/>
    <property type="match status" value="1"/>
</dbReference>
<dbReference type="InterPro" id="IPR058535">
    <property type="entry name" value="MafB19-deam"/>
</dbReference>